<sequence>MKTFTVHQAKTHLSRLLKAVEEGEEVVILRGKTPVARLVPYRKGKRPLGFVPGRLPESFFEPLPEEELALWEGATS</sequence>
<dbReference type="RefSeq" id="WP_038063659.1">
    <property type="nucleotide sequence ID" value="NZ_JPSL02000040.1"/>
</dbReference>
<accession>A0A0D6X9A4</accession>
<organism evidence="3 4">
    <name type="scientific">Thermus filiformis</name>
    <dbReference type="NCBI Taxonomy" id="276"/>
    <lineage>
        <taxon>Bacteria</taxon>
        <taxon>Thermotogati</taxon>
        <taxon>Deinococcota</taxon>
        <taxon>Deinococci</taxon>
        <taxon>Thermales</taxon>
        <taxon>Thermaceae</taxon>
        <taxon>Thermus</taxon>
    </lineage>
</organism>
<evidence type="ECO:0000256" key="1">
    <source>
        <dbReference type="ARBA" id="ARBA00009981"/>
    </source>
</evidence>
<dbReference type="InterPro" id="IPR006442">
    <property type="entry name" value="Antitoxin_Phd/YefM"/>
</dbReference>
<reference evidence="3 4" key="1">
    <citation type="journal article" date="2015" name="Genome Announc.">
        <title>Draft Genome Sequence of the Thermophile Thermus filiformis ATCC 43280, Producer of Carotenoid-(Di)glucoside-Branched Fatty Acid (Di)esters and Source of Hyperthermostable Enzymes of Biotechnological Interest.</title>
        <authorList>
            <person name="Mandelli F."/>
            <person name="Oliveira Ramires B."/>
            <person name="Couger M.B."/>
            <person name="Paixao D.A."/>
            <person name="Camilo C.M."/>
            <person name="Polikarpov I."/>
            <person name="Prade R."/>
            <person name="Riano-Pachon D.M."/>
            <person name="Squina F.M."/>
        </authorList>
    </citation>
    <scope>NUCLEOTIDE SEQUENCE [LARGE SCALE GENOMIC DNA]</scope>
    <source>
        <strain evidence="3 4">ATCC 43280</strain>
    </source>
</reference>
<dbReference type="Pfam" id="PF02604">
    <property type="entry name" value="PhdYeFM_antitox"/>
    <property type="match status" value="1"/>
</dbReference>
<dbReference type="InterPro" id="IPR036165">
    <property type="entry name" value="YefM-like_sf"/>
</dbReference>
<dbReference type="STRING" id="276.THFILI_08720"/>
<proteinExistence type="inferred from homology"/>
<dbReference type="PANTHER" id="PTHR35377">
    <property type="entry name" value="ANTITOXIN VAPB49-RELATED-RELATED"/>
    <property type="match status" value="1"/>
</dbReference>
<protein>
    <recommendedName>
        <fullName evidence="2">Antitoxin</fullName>
    </recommendedName>
</protein>
<dbReference type="AlphaFoldDB" id="A0A0D6X9A4"/>
<gene>
    <name evidence="3" type="ORF">THFILI_08720</name>
</gene>
<dbReference type="Gene3D" id="3.40.1620.10">
    <property type="entry name" value="YefM-like domain"/>
    <property type="match status" value="1"/>
</dbReference>
<comment type="caution">
    <text evidence="3">The sequence shown here is derived from an EMBL/GenBank/DDBJ whole genome shotgun (WGS) entry which is preliminary data.</text>
</comment>
<name>A0A0D6X9A4_THEFI</name>
<dbReference type="EMBL" id="JPSL02000040">
    <property type="protein sequence ID" value="KIX84335.1"/>
    <property type="molecule type" value="Genomic_DNA"/>
</dbReference>
<keyword evidence="4" id="KW-1185">Reference proteome</keyword>
<comment type="function">
    <text evidence="2">Antitoxin component of a type II toxin-antitoxin (TA) system.</text>
</comment>
<evidence type="ECO:0000313" key="3">
    <source>
        <dbReference type="EMBL" id="KIX84335.1"/>
    </source>
</evidence>
<dbReference type="InterPro" id="IPR051416">
    <property type="entry name" value="phD-YefM_TA_antitoxins"/>
</dbReference>
<dbReference type="OrthoDB" id="33091at2"/>
<dbReference type="SUPFAM" id="SSF143120">
    <property type="entry name" value="YefM-like"/>
    <property type="match status" value="1"/>
</dbReference>
<evidence type="ECO:0000256" key="2">
    <source>
        <dbReference type="RuleBase" id="RU362080"/>
    </source>
</evidence>
<dbReference type="PANTHER" id="PTHR35377:SF8">
    <property type="entry name" value="ANTITOXIN VAPB22"/>
    <property type="match status" value="1"/>
</dbReference>
<comment type="similarity">
    <text evidence="1 2">Belongs to the phD/YefM antitoxin family.</text>
</comment>
<evidence type="ECO:0000313" key="4">
    <source>
        <dbReference type="Proteomes" id="UP000030364"/>
    </source>
</evidence>
<dbReference type="Proteomes" id="UP000030364">
    <property type="component" value="Unassembled WGS sequence"/>
</dbReference>
<dbReference type="NCBIfam" id="TIGR01552">
    <property type="entry name" value="phd_fam"/>
    <property type="match status" value="1"/>
</dbReference>